<evidence type="ECO:0000256" key="1">
    <source>
        <dbReference type="SAM" id="MobiDB-lite"/>
    </source>
</evidence>
<accession>A0A1D1ZH87</accession>
<gene>
    <name evidence="2" type="primary">Copg1_1</name>
    <name evidence="2" type="ORF">g.54438</name>
</gene>
<proteinExistence type="predicted"/>
<dbReference type="AlphaFoldDB" id="A0A1D1ZH87"/>
<protein>
    <submittedName>
        <fullName evidence="2">Coatomer subunit gamma-1</fullName>
    </submittedName>
</protein>
<name>A0A1D1ZH87_9ARAE</name>
<organism evidence="2">
    <name type="scientific">Anthurium amnicola</name>
    <dbReference type="NCBI Taxonomy" id="1678845"/>
    <lineage>
        <taxon>Eukaryota</taxon>
        <taxon>Viridiplantae</taxon>
        <taxon>Streptophyta</taxon>
        <taxon>Embryophyta</taxon>
        <taxon>Tracheophyta</taxon>
        <taxon>Spermatophyta</taxon>
        <taxon>Magnoliopsida</taxon>
        <taxon>Liliopsida</taxon>
        <taxon>Araceae</taxon>
        <taxon>Pothoideae</taxon>
        <taxon>Potheae</taxon>
        <taxon>Anthurium</taxon>
    </lineage>
</organism>
<dbReference type="EMBL" id="GDJX01001753">
    <property type="protein sequence ID" value="JAT66183.1"/>
    <property type="molecule type" value="Transcribed_RNA"/>
</dbReference>
<feature type="compositionally biased region" description="Polar residues" evidence="1">
    <location>
        <begin position="68"/>
        <end position="88"/>
    </location>
</feature>
<reference evidence="2" key="1">
    <citation type="submission" date="2015-07" db="EMBL/GenBank/DDBJ databases">
        <title>Transcriptome Assembly of Anthurium amnicola.</title>
        <authorList>
            <person name="Suzuki J."/>
        </authorList>
    </citation>
    <scope>NUCLEOTIDE SEQUENCE</scope>
</reference>
<evidence type="ECO:0000313" key="2">
    <source>
        <dbReference type="EMBL" id="JAT66183.1"/>
    </source>
</evidence>
<dbReference type="PANTHER" id="PTHR35751">
    <property type="match status" value="1"/>
</dbReference>
<dbReference type="PANTHER" id="PTHR35751:SF3">
    <property type="entry name" value="OS06G0530200 PROTEIN"/>
    <property type="match status" value="1"/>
</dbReference>
<feature type="non-terminal residue" evidence="2">
    <location>
        <position position="1"/>
    </location>
</feature>
<sequence length="128" mass="13826">RGAGVSGNRAQQKAVPFFLGREAEQSGPICFLSEDTRREEGSGQKTMGGTQMMRRIPRIKFPQRRPDSTGSMSKQQTTPSTGEAQQVYKSEVPAPPTNTAVGGKASLQPKRTPVSEQEIESILLGGCF</sequence>
<feature type="region of interest" description="Disordered" evidence="1">
    <location>
        <begin position="29"/>
        <end position="117"/>
    </location>
</feature>